<dbReference type="InterPro" id="IPR045572">
    <property type="entry name" value="RE_endonuc_C"/>
</dbReference>
<accession>A0A1M6NYI5</accession>
<dbReference type="SUPFAM" id="SSF52540">
    <property type="entry name" value="P-loop containing nucleoside triphosphate hydrolases"/>
    <property type="match status" value="1"/>
</dbReference>
<dbReference type="Gene3D" id="3.40.50.300">
    <property type="entry name" value="P-loop containing nucleotide triphosphate hydrolases"/>
    <property type="match status" value="2"/>
</dbReference>
<evidence type="ECO:0000313" key="3">
    <source>
        <dbReference type="EMBL" id="SHK00710.1"/>
    </source>
</evidence>
<dbReference type="Pfam" id="PF19778">
    <property type="entry name" value="RE_endonuc"/>
    <property type="match status" value="1"/>
</dbReference>
<gene>
    <name evidence="3" type="ORF">SAMN02745123_00344</name>
</gene>
<dbReference type="GO" id="GO:0005524">
    <property type="term" value="F:ATP binding"/>
    <property type="evidence" value="ECO:0007669"/>
    <property type="project" value="InterPro"/>
</dbReference>
<dbReference type="EMBL" id="FRAR01000005">
    <property type="protein sequence ID" value="SHK00710.1"/>
    <property type="molecule type" value="Genomic_DNA"/>
</dbReference>
<evidence type="ECO:0000259" key="2">
    <source>
        <dbReference type="Pfam" id="PF19778"/>
    </source>
</evidence>
<reference evidence="4" key="1">
    <citation type="submission" date="2016-11" db="EMBL/GenBank/DDBJ databases">
        <authorList>
            <person name="Varghese N."/>
            <person name="Submissions S."/>
        </authorList>
    </citation>
    <scope>NUCLEOTIDE SEQUENCE [LARGE SCALE GENOMIC DNA]</scope>
    <source>
        <strain evidence="4">DSM 10349</strain>
    </source>
</reference>
<dbReference type="InterPro" id="IPR006935">
    <property type="entry name" value="Helicase/UvrB_N"/>
</dbReference>
<protein>
    <submittedName>
        <fullName evidence="3">Type III restriction enzyme</fullName>
    </submittedName>
</protein>
<name>A0A1M6NYI5_9FIRM</name>
<feature type="domain" description="Type III restriction enzyme C-terminal endonuclease" evidence="2">
    <location>
        <begin position="873"/>
        <end position="978"/>
    </location>
</feature>
<dbReference type="GO" id="GO:0003677">
    <property type="term" value="F:DNA binding"/>
    <property type="evidence" value="ECO:0007669"/>
    <property type="project" value="InterPro"/>
</dbReference>
<sequence length="986" mass="113309">MKLQFDKDLSYQKQAVAAVVDLFKGQTLMQANFTVTDWDQQIGMLDTGHGVGNKRELDEAAILKNLQAVQLRYGLAQTKMLGKGKYDFAVEMETGTGKTYVYLRTILELNKNYGFTKFIIVVPSIAIKEGVYKSLQVTKEHFKDLYDNCIYEFFIYHSEKLEQVRNFAVSDNIQIMIINIDAFRKSFENTGKESKANIIHRRNDRMNGMKPIELIRETNPIVIIDEPQSVDTTPKSKEAIKSLNPLCTLRYSATHVDKHNLVYKLDSVDAYELGLVKQIEVAGLESKDYHNNAYLKLVSVDNKKSPITAKIEIDVHRKGQVQRKTVTVKQGDNLYEKSGSRDVYQDYIVNEIYCVPGQEYVNFTSKQEILRIGLSLGDIDDLAIKRQQIRKTIEEHLDKELRFKDLGVKVLSLFFIDRVANYRYYDEQGNPRQGKYAIIFEEEYKDLITLPKYRTLLGDIDVDSALAGVHNGYFSQDKKGTFKDTSGKSQADEDAYNLILRDKEKLLSFATKLRFIFSHSTLREGWDNPNVFQICTLNETSSEVKKRQEIGRGLRLCVNQQGERLRGFGINILTVMANESYESFAKGLQEEIEREEGIKFGVIETHFFANLSLRQPEGDFIYLGREASEQLYKFFVAREYIDVRGKVQDKLKTALKNNALELPKAYESARTDIVTLVKKVSGTLPIKNTADRQKVSLNKQVFLSEEFNLLWDKIKYKTTYAVDFDSKKLIDKCCGEIQNNVRVEAARLIYTKATLDIAAGGVATTEKKRESVLTTNLRETLPDIISFLQNETSLTRRTIVDILLKSNTLHLFKKNPQKYMDKVAKIISTQMRLFIVDGIKYTKIGDKEYYAQELFQDKELFGYLSKNMLESSKSVYQYVIYDSANEAGFAERFEHNPGVKLYAKLPNWFKISTPLGSYNPDWAVLIEKNGEQKLYFVLETKATILPEALRPTEYAKMKCGYKHFEELGHGVAFKDVDNFKTFIEEV</sequence>
<dbReference type="Proteomes" id="UP000183997">
    <property type="component" value="Unassembled WGS sequence"/>
</dbReference>
<dbReference type="AlphaFoldDB" id="A0A1M6NYI5"/>
<dbReference type="Pfam" id="PF04851">
    <property type="entry name" value="ResIII"/>
    <property type="match status" value="1"/>
</dbReference>
<dbReference type="GO" id="GO:0015668">
    <property type="term" value="F:type III site-specific deoxyribonuclease activity"/>
    <property type="evidence" value="ECO:0007669"/>
    <property type="project" value="InterPro"/>
</dbReference>
<feature type="domain" description="Helicase/UvrB N-terminal" evidence="1">
    <location>
        <begin position="10"/>
        <end position="254"/>
    </location>
</feature>
<dbReference type="InterPro" id="IPR027417">
    <property type="entry name" value="P-loop_NTPase"/>
</dbReference>
<organism evidence="3 4">
    <name type="scientific">Desulforamulus aeronauticus DSM 10349</name>
    <dbReference type="NCBI Taxonomy" id="1121421"/>
    <lineage>
        <taxon>Bacteria</taxon>
        <taxon>Bacillati</taxon>
        <taxon>Bacillota</taxon>
        <taxon>Clostridia</taxon>
        <taxon>Eubacteriales</taxon>
        <taxon>Peptococcaceae</taxon>
        <taxon>Desulforamulus</taxon>
    </lineage>
</organism>
<dbReference type="STRING" id="1121421.SAMN02745123_00344"/>
<keyword evidence="4" id="KW-1185">Reference proteome</keyword>
<evidence type="ECO:0000313" key="4">
    <source>
        <dbReference type="Proteomes" id="UP000183997"/>
    </source>
</evidence>
<dbReference type="OrthoDB" id="9804145at2"/>
<proteinExistence type="predicted"/>
<evidence type="ECO:0000259" key="1">
    <source>
        <dbReference type="Pfam" id="PF04851"/>
    </source>
</evidence>
<dbReference type="RefSeq" id="WP_072910556.1">
    <property type="nucleotide sequence ID" value="NZ_FRAR01000005.1"/>
</dbReference>